<feature type="domain" description="BIG2" evidence="8">
    <location>
        <begin position="497"/>
        <end position="572"/>
    </location>
</feature>
<protein>
    <submittedName>
        <fullName evidence="9">Ig-like domain-containing protein</fullName>
    </submittedName>
</protein>
<comment type="subcellular location">
    <subcellularLocation>
        <location evidence="1">Cell outer membrane</location>
    </subcellularLocation>
</comment>
<dbReference type="PROSITE" id="PS51257">
    <property type="entry name" value="PROKAR_LIPOPROTEIN"/>
    <property type="match status" value="1"/>
</dbReference>
<dbReference type="Proteomes" id="UP000824115">
    <property type="component" value="Unassembled WGS sequence"/>
</dbReference>
<comment type="similarity">
    <text evidence="2">Belongs to the bacteroidetes fimbrillin superfamily. FimB/Mfa2 family.</text>
</comment>
<dbReference type="Pfam" id="PF02368">
    <property type="entry name" value="Big_2"/>
    <property type="match status" value="2"/>
</dbReference>
<name>A0A9D2GSS5_9BACT</name>
<reference evidence="9" key="1">
    <citation type="journal article" date="2021" name="PeerJ">
        <title>Extensive microbial diversity within the chicken gut microbiome revealed by metagenomics and culture.</title>
        <authorList>
            <person name="Gilroy R."/>
            <person name="Ravi A."/>
            <person name="Getino M."/>
            <person name="Pursley I."/>
            <person name="Horton D.L."/>
            <person name="Alikhan N.F."/>
            <person name="Baker D."/>
            <person name="Gharbi K."/>
            <person name="Hall N."/>
            <person name="Watson M."/>
            <person name="Adriaenssens E.M."/>
            <person name="Foster-Nyarko E."/>
            <person name="Jarju S."/>
            <person name="Secka A."/>
            <person name="Antonio M."/>
            <person name="Oren A."/>
            <person name="Chaudhuri R.R."/>
            <person name="La Ragione R."/>
            <person name="Hildebrand F."/>
            <person name="Pallen M.J."/>
        </authorList>
    </citation>
    <scope>NUCLEOTIDE SEQUENCE</scope>
    <source>
        <strain evidence="9">Gambia16-554</strain>
    </source>
</reference>
<keyword evidence="6" id="KW-0998">Cell outer membrane</keyword>
<evidence type="ECO:0000313" key="9">
    <source>
        <dbReference type="EMBL" id="HIZ86304.1"/>
    </source>
</evidence>
<reference evidence="9" key="2">
    <citation type="submission" date="2021-04" db="EMBL/GenBank/DDBJ databases">
        <authorList>
            <person name="Gilroy R."/>
        </authorList>
    </citation>
    <scope>NUCLEOTIDE SEQUENCE</scope>
    <source>
        <strain evidence="9">Gambia16-554</strain>
    </source>
</reference>
<evidence type="ECO:0000313" key="10">
    <source>
        <dbReference type="Proteomes" id="UP000824115"/>
    </source>
</evidence>
<comment type="caution">
    <text evidence="9">The sequence shown here is derived from an EMBL/GenBank/DDBJ whole genome shotgun (WGS) entry which is preliminary data.</text>
</comment>
<keyword evidence="7" id="KW-0449">Lipoprotein</keyword>
<keyword evidence="5" id="KW-0564">Palmitate</keyword>
<dbReference type="EMBL" id="DXAW01000123">
    <property type="protein sequence ID" value="HIZ86304.1"/>
    <property type="molecule type" value="Genomic_DNA"/>
</dbReference>
<proteinExistence type="inferred from homology"/>
<dbReference type="InterPro" id="IPR008964">
    <property type="entry name" value="Invasin/intimin_cell_adhesion"/>
</dbReference>
<dbReference type="SMART" id="SM00635">
    <property type="entry name" value="BID_2"/>
    <property type="match status" value="2"/>
</dbReference>
<keyword evidence="3" id="KW-0732">Signal</keyword>
<feature type="domain" description="BIG2" evidence="8">
    <location>
        <begin position="327"/>
        <end position="405"/>
    </location>
</feature>
<accession>A0A9D2GSS5</accession>
<sequence>MRHIILFQILAVCLLCSCSENTAEHSGPKDKVYIRLRLAETDETKFPQNANDILVSDINLFLFDEKGNLATSLYAEKPGQEIAVDLNTGYSYSVYAVANTGDMTSRKETLTQESIEGMELIFNSPIDIVGENGELPMSGKTHTGILNGGETISVSLTRLVSKFRIRVDTTGLDKDVSMFDIQQIVVNNINRYVNIFNPCRIESTNNVAGGIIRFTKGELQAVYGEGLDVYVPENLQGNLLPGNTDQSKHVPPSPYDRLCTFIVFYVSYRSSEHYGNNLTYRFYLHDGNRLDNFDVARNTMYDCTVSFAGTGLSETSWRVYSGTLKDYVTSITITPSEYKLFLEDYAYDFKAEVLPGTAANKSVTWSSENENIVKVSSYGDVTAVNDGTCRIIATANDGSGVSGYATIHVYINSKAFEIYNFPDTLFPNYNTPYKFDYYSYPDPIGGINMSSEAKRIMEFRNDTLFLYNHNKVQGDIGIHTIYPFANGILAKLPIVCHAGFAILDRSISEVYVGTPVKLKFKRLMPADVSIKWSTSDPSVATVSYDGTLTPHKAGTCTITAESITQAFDTMEITVLDPS</sequence>
<dbReference type="Gene3D" id="2.60.40.1080">
    <property type="match status" value="2"/>
</dbReference>
<evidence type="ECO:0000256" key="4">
    <source>
        <dbReference type="ARBA" id="ARBA00023136"/>
    </source>
</evidence>
<evidence type="ECO:0000256" key="2">
    <source>
        <dbReference type="ARBA" id="ARBA00007248"/>
    </source>
</evidence>
<evidence type="ECO:0000256" key="1">
    <source>
        <dbReference type="ARBA" id="ARBA00004442"/>
    </source>
</evidence>
<dbReference type="GO" id="GO:0009279">
    <property type="term" value="C:cell outer membrane"/>
    <property type="evidence" value="ECO:0007669"/>
    <property type="project" value="UniProtKB-SubCell"/>
</dbReference>
<evidence type="ECO:0000256" key="7">
    <source>
        <dbReference type="ARBA" id="ARBA00023288"/>
    </source>
</evidence>
<evidence type="ECO:0000256" key="5">
    <source>
        <dbReference type="ARBA" id="ARBA00023139"/>
    </source>
</evidence>
<gene>
    <name evidence="9" type="ORF">IAC04_07420</name>
</gene>
<evidence type="ECO:0000259" key="8">
    <source>
        <dbReference type="SMART" id="SM00635"/>
    </source>
</evidence>
<dbReference type="Pfam" id="PF08842">
    <property type="entry name" value="Mfa2"/>
    <property type="match status" value="1"/>
</dbReference>
<evidence type="ECO:0000256" key="6">
    <source>
        <dbReference type="ARBA" id="ARBA00023237"/>
    </source>
</evidence>
<organism evidence="9 10">
    <name type="scientific">Candidatus Coprenecus stercoravium</name>
    <dbReference type="NCBI Taxonomy" id="2840735"/>
    <lineage>
        <taxon>Bacteria</taxon>
        <taxon>Pseudomonadati</taxon>
        <taxon>Bacteroidota</taxon>
        <taxon>Bacteroidia</taxon>
        <taxon>Bacteroidales</taxon>
        <taxon>Rikenellaceae</taxon>
        <taxon>Rikenellaceae incertae sedis</taxon>
        <taxon>Candidatus Coprenecus</taxon>
    </lineage>
</organism>
<dbReference type="Gene3D" id="2.60.40.2580">
    <property type="match status" value="1"/>
</dbReference>
<dbReference type="AlphaFoldDB" id="A0A9D2GSS5"/>
<dbReference type="InterPro" id="IPR003343">
    <property type="entry name" value="Big_2"/>
</dbReference>
<evidence type="ECO:0000256" key="3">
    <source>
        <dbReference type="ARBA" id="ARBA00022729"/>
    </source>
</evidence>
<dbReference type="InterPro" id="IPR014941">
    <property type="entry name" value="FimB/Mfa2/Mfa3"/>
</dbReference>
<keyword evidence="4" id="KW-0472">Membrane</keyword>
<dbReference type="SUPFAM" id="SSF49373">
    <property type="entry name" value="Invasin/intimin cell-adhesion fragments"/>
    <property type="match status" value="2"/>
</dbReference>